<protein>
    <submittedName>
        <fullName evidence="6">Iron complex transport system ATP-binding protein</fullName>
    </submittedName>
</protein>
<proteinExistence type="inferred from homology"/>
<keyword evidence="3" id="KW-0547">Nucleotide-binding</keyword>
<evidence type="ECO:0000256" key="2">
    <source>
        <dbReference type="ARBA" id="ARBA00022448"/>
    </source>
</evidence>
<dbReference type="PROSITE" id="PS50893">
    <property type="entry name" value="ABC_TRANSPORTER_2"/>
    <property type="match status" value="1"/>
</dbReference>
<keyword evidence="7" id="KW-1185">Reference proteome</keyword>
<keyword evidence="2" id="KW-0813">Transport</keyword>
<dbReference type="RefSeq" id="WP_184747732.1">
    <property type="nucleotide sequence ID" value="NZ_JACHGJ010000006.1"/>
</dbReference>
<organism evidence="6 7">
    <name type="scientific">Spirochaeta isovalerica</name>
    <dbReference type="NCBI Taxonomy" id="150"/>
    <lineage>
        <taxon>Bacteria</taxon>
        <taxon>Pseudomonadati</taxon>
        <taxon>Spirochaetota</taxon>
        <taxon>Spirochaetia</taxon>
        <taxon>Spirochaetales</taxon>
        <taxon>Spirochaetaceae</taxon>
        <taxon>Spirochaeta</taxon>
    </lineage>
</organism>
<dbReference type="SUPFAM" id="SSF52540">
    <property type="entry name" value="P-loop containing nucleoside triphosphate hydrolases"/>
    <property type="match status" value="1"/>
</dbReference>
<name>A0A841RE44_9SPIO</name>
<dbReference type="Gene3D" id="3.40.50.300">
    <property type="entry name" value="P-loop containing nucleotide triphosphate hydrolases"/>
    <property type="match status" value="1"/>
</dbReference>
<comment type="caution">
    <text evidence="6">The sequence shown here is derived from an EMBL/GenBank/DDBJ whole genome shotgun (WGS) entry which is preliminary data.</text>
</comment>
<dbReference type="InterPro" id="IPR050153">
    <property type="entry name" value="Metal_Ion_Import_ABC"/>
</dbReference>
<evidence type="ECO:0000256" key="3">
    <source>
        <dbReference type="ARBA" id="ARBA00022741"/>
    </source>
</evidence>
<evidence type="ECO:0000313" key="6">
    <source>
        <dbReference type="EMBL" id="MBB6481487.1"/>
    </source>
</evidence>
<evidence type="ECO:0000256" key="4">
    <source>
        <dbReference type="ARBA" id="ARBA00022840"/>
    </source>
</evidence>
<dbReference type="InterPro" id="IPR017871">
    <property type="entry name" value="ABC_transporter-like_CS"/>
</dbReference>
<dbReference type="PANTHER" id="PTHR42734:SF6">
    <property type="entry name" value="MOLYBDATE IMPORT ATP-BINDING PROTEIN MOLC"/>
    <property type="match status" value="1"/>
</dbReference>
<gene>
    <name evidence="6" type="ORF">HNR50_003167</name>
</gene>
<dbReference type="EMBL" id="JACHGJ010000006">
    <property type="protein sequence ID" value="MBB6481487.1"/>
    <property type="molecule type" value="Genomic_DNA"/>
</dbReference>
<dbReference type="InterPro" id="IPR027417">
    <property type="entry name" value="P-loop_NTPase"/>
</dbReference>
<evidence type="ECO:0000256" key="1">
    <source>
        <dbReference type="ARBA" id="ARBA00005417"/>
    </source>
</evidence>
<dbReference type="InterPro" id="IPR003593">
    <property type="entry name" value="AAA+_ATPase"/>
</dbReference>
<keyword evidence="4 6" id="KW-0067">ATP-binding</keyword>
<accession>A0A841RE44</accession>
<dbReference type="Proteomes" id="UP000587760">
    <property type="component" value="Unassembled WGS sequence"/>
</dbReference>
<dbReference type="Pfam" id="PF00005">
    <property type="entry name" value="ABC_tran"/>
    <property type="match status" value="1"/>
</dbReference>
<dbReference type="PANTHER" id="PTHR42734">
    <property type="entry name" value="METAL TRANSPORT SYSTEM ATP-BINDING PROTEIN TM_0124-RELATED"/>
    <property type="match status" value="1"/>
</dbReference>
<sequence length="258" mass="28742">MTDPIVKLDQIRFHYSGGERDVLRQLSLEIRKGDIVAILGPNGVGKTTLLHLILGWLKPEEGSISVNGKPISEYGRKEMGKMTGLVPQDEHITFDYSLLEYVLHGRYPHLKSLEAPGPEDRIIALESLKRVGMDTLAERPVTHLSGGEKQLVLIARSLTQEPSVVLLDEPMSNLDIANKRMIINVLRSLKKEGVTILFTTHEPEIAATLCDSVILMGRDKHIEQGPADAILTGDALSRIYEIPVDIVSHDGRKIIMWY</sequence>
<feature type="domain" description="ABC transporter" evidence="5">
    <location>
        <begin position="6"/>
        <end position="243"/>
    </location>
</feature>
<evidence type="ECO:0000259" key="5">
    <source>
        <dbReference type="PROSITE" id="PS50893"/>
    </source>
</evidence>
<evidence type="ECO:0000313" key="7">
    <source>
        <dbReference type="Proteomes" id="UP000587760"/>
    </source>
</evidence>
<dbReference type="FunFam" id="3.40.50.300:FF:000134">
    <property type="entry name" value="Iron-enterobactin ABC transporter ATP-binding protein"/>
    <property type="match status" value="1"/>
</dbReference>
<reference evidence="6 7" key="1">
    <citation type="submission" date="2020-08" db="EMBL/GenBank/DDBJ databases">
        <title>Genomic Encyclopedia of Type Strains, Phase IV (KMG-IV): sequencing the most valuable type-strain genomes for metagenomic binning, comparative biology and taxonomic classification.</title>
        <authorList>
            <person name="Goeker M."/>
        </authorList>
    </citation>
    <scope>NUCLEOTIDE SEQUENCE [LARGE SCALE GENOMIC DNA]</scope>
    <source>
        <strain evidence="6 7">DSM 2461</strain>
    </source>
</reference>
<dbReference type="PROSITE" id="PS00211">
    <property type="entry name" value="ABC_TRANSPORTER_1"/>
    <property type="match status" value="1"/>
</dbReference>
<dbReference type="GO" id="GO:0016887">
    <property type="term" value="F:ATP hydrolysis activity"/>
    <property type="evidence" value="ECO:0007669"/>
    <property type="project" value="InterPro"/>
</dbReference>
<dbReference type="AlphaFoldDB" id="A0A841RE44"/>
<dbReference type="SMART" id="SM00382">
    <property type="entry name" value="AAA"/>
    <property type="match status" value="1"/>
</dbReference>
<dbReference type="InterPro" id="IPR003439">
    <property type="entry name" value="ABC_transporter-like_ATP-bd"/>
</dbReference>
<dbReference type="GO" id="GO:0005524">
    <property type="term" value="F:ATP binding"/>
    <property type="evidence" value="ECO:0007669"/>
    <property type="project" value="UniProtKB-KW"/>
</dbReference>
<comment type="similarity">
    <text evidence="1">Belongs to the ABC transporter superfamily.</text>
</comment>